<evidence type="ECO:0000256" key="2">
    <source>
        <dbReference type="SAM" id="Phobius"/>
    </source>
</evidence>
<protein>
    <recommendedName>
        <fullName evidence="3">DUF6534 domain-containing protein</fullName>
    </recommendedName>
</protein>
<dbReference type="STRING" id="1314783.A0A165NMW8"/>
<dbReference type="OrthoDB" id="2562493at2759"/>
<reference evidence="4 5" key="1">
    <citation type="journal article" date="2016" name="Mol. Biol. Evol.">
        <title>Comparative Genomics of Early-Diverging Mushroom-Forming Fungi Provides Insights into the Origins of Lignocellulose Decay Capabilities.</title>
        <authorList>
            <person name="Nagy L.G."/>
            <person name="Riley R."/>
            <person name="Tritt A."/>
            <person name="Adam C."/>
            <person name="Daum C."/>
            <person name="Floudas D."/>
            <person name="Sun H."/>
            <person name="Yadav J.S."/>
            <person name="Pangilinan J."/>
            <person name="Larsson K.H."/>
            <person name="Matsuura K."/>
            <person name="Barry K."/>
            <person name="Labutti K."/>
            <person name="Kuo R."/>
            <person name="Ohm R.A."/>
            <person name="Bhattacharya S.S."/>
            <person name="Shirouzu T."/>
            <person name="Yoshinaga Y."/>
            <person name="Martin F.M."/>
            <person name="Grigoriev I.V."/>
            <person name="Hibbett D.S."/>
        </authorList>
    </citation>
    <scope>NUCLEOTIDE SEQUENCE [LARGE SCALE GENOMIC DNA]</scope>
    <source>
        <strain evidence="4 5">L-15889</strain>
    </source>
</reference>
<feature type="transmembrane region" description="Helical" evidence="2">
    <location>
        <begin position="55"/>
        <end position="81"/>
    </location>
</feature>
<dbReference type="PANTHER" id="PTHR40465">
    <property type="entry name" value="CHROMOSOME 1, WHOLE GENOME SHOTGUN SEQUENCE"/>
    <property type="match status" value="1"/>
</dbReference>
<feature type="transmembrane region" description="Helical" evidence="2">
    <location>
        <begin position="131"/>
        <end position="153"/>
    </location>
</feature>
<feature type="transmembrane region" description="Helical" evidence="2">
    <location>
        <begin position="101"/>
        <end position="119"/>
    </location>
</feature>
<gene>
    <name evidence="4" type="ORF">DAEQUDRAFT_729399</name>
</gene>
<evidence type="ECO:0000313" key="5">
    <source>
        <dbReference type="Proteomes" id="UP000076727"/>
    </source>
</evidence>
<organism evidence="4 5">
    <name type="scientific">Daedalea quercina L-15889</name>
    <dbReference type="NCBI Taxonomy" id="1314783"/>
    <lineage>
        <taxon>Eukaryota</taxon>
        <taxon>Fungi</taxon>
        <taxon>Dikarya</taxon>
        <taxon>Basidiomycota</taxon>
        <taxon>Agaricomycotina</taxon>
        <taxon>Agaricomycetes</taxon>
        <taxon>Polyporales</taxon>
        <taxon>Fomitopsis</taxon>
    </lineage>
</organism>
<evidence type="ECO:0000313" key="4">
    <source>
        <dbReference type="EMBL" id="KZT67162.1"/>
    </source>
</evidence>
<sequence length="354" mass="39891">MVAVLWAGSSEAPEKLVRDFYAPVLLGAVFSTFLFGINVSQFVKYATYGRQNPAWTHFIVALVFVTDTVQEVLAVYNVWFLSVQNFGNYDALVLPFWPTPVSLGILMAVIATVVQQYFIWHVKTFSQSWSLFGFLTLCSLASSVIALVNAILWLKSATIYTQRVQVCLTETSLGLVVFVNLVNAIVLLYYLLRHRSGFKRTDSAIRQLITSCVKTPLLNALVSLIDIVLYKITFPTTYTLMIAYPMGRVYTLSLLALVNSQTSLREDWHGVTDLDTHHPPRRGGRLSRSLRLSRPPEHVRVGVTIEQHAKVEVDPFARTKDRGRRSSRRSKTETTSVGSAKEREHELADLKFTV</sequence>
<keyword evidence="5" id="KW-1185">Reference proteome</keyword>
<dbReference type="InterPro" id="IPR045339">
    <property type="entry name" value="DUF6534"/>
</dbReference>
<keyword evidence="2" id="KW-0812">Transmembrane</keyword>
<evidence type="ECO:0000259" key="3">
    <source>
        <dbReference type="Pfam" id="PF20152"/>
    </source>
</evidence>
<dbReference type="PANTHER" id="PTHR40465:SF1">
    <property type="entry name" value="DUF6534 DOMAIN-CONTAINING PROTEIN"/>
    <property type="match status" value="1"/>
</dbReference>
<accession>A0A165NMW8</accession>
<dbReference type="EMBL" id="KV429079">
    <property type="protein sequence ID" value="KZT67162.1"/>
    <property type="molecule type" value="Genomic_DNA"/>
</dbReference>
<feature type="transmembrane region" description="Helical" evidence="2">
    <location>
        <begin position="20"/>
        <end position="43"/>
    </location>
</feature>
<dbReference type="Proteomes" id="UP000076727">
    <property type="component" value="Unassembled WGS sequence"/>
</dbReference>
<feature type="domain" description="DUF6534" evidence="3">
    <location>
        <begin position="177"/>
        <end position="261"/>
    </location>
</feature>
<feature type="region of interest" description="Disordered" evidence="1">
    <location>
        <begin position="314"/>
        <end position="354"/>
    </location>
</feature>
<evidence type="ECO:0000256" key="1">
    <source>
        <dbReference type="SAM" id="MobiDB-lite"/>
    </source>
</evidence>
<keyword evidence="2" id="KW-0472">Membrane</keyword>
<feature type="compositionally biased region" description="Basic and acidic residues" evidence="1">
    <location>
        <begin position="340"/>
        <end position="354"/>
    </location>
</feature>
<proteinExistence type="predicted"/>
<name>A0A165NMW8_9APHY</name>
<dbReference type="AlphaFoldDB" id="A0A165NMW8"/>
<keyword evidence="2" id="KW-1133">Transmembrane helix</keyword>
<dbReference type="Pfam" id="PF20152">
    <property type="entry name" value="DUF6534"/>
    <property type="match status" value="1"/>
</dbReference>
<feature type="transmembrane region" description="Helical" evidence="2">
    <location>
        <begin position="173"/>
        <end position="192"/>
    </location>
</feature>